<feature type="domain" description="60S ribosomal export protein NMD3 OB-fold" evidence="10">
    <location>
        <begin position="317"/>
        <end position="399"/>
    </location>
</feature>
<evidence type="ECO:0000256" key="4">
    <source>
        <dbReference type="ARBA" id="ARBA00022490"/>
    </source>
</evidence>
<dbReference type="PANTHER" id="PTHR12746:SF2">
    <property type="entry name" value="60S RIBOSOMAL EXPORT PROTEIN NMD3"/>
    <property type="match status" value="1"/>
</dbReference>
<dbReference type="Pfam" id="PF21192">
    <property type="entry name" value="OB_NMD3"/>
    <property type="match status" value="1"/>
</dbReference>
<evidence type="ECO:0000256" key="5">
    <source>
        <dbReference type="ARBA" id="ARBA00022927"/>
    </source>
</evidence>
<accession>A0A060T6N2</accession>
<evidence type="ECO:0000256" key="1">
    <source>
        <dbReference type="ARBA" id="ARBA00009794"/>
    </source>
</evidence>
<dbReference type="GO" id="GO:0043023">
    <property type="term" value="F:ribosomal large subunit binding"/>
    <property type="evidence" value="ECO:0007669"/>
    <property type="project" value="InterPro"/>
</dbReference>
<dbReference type="InterPro" id="IPR048898">
    <property type="entry name" value="OB_NMD3"/>
</dbReference>
<dbReference type="Pfam" id="PF21193">
    <property type="entry name" value="NMD_SH3"/>
    <property type="match status" value="1"/>
</dbReference>
<evidence type="ECO:0000256" key="6">
    <source>
        <dbReference type="ARBA" id="ARBA00023242"/>
    </source>
</evidence>
<feature type="region of interest" description="Disordered" evidence="8">
    <location>
        <begin position="461"/>
        <end position="488"/>
    </location>
</feature>
<keyword evidence="3 7" id="KW-0813">Transport</keyword>
<keyword evidence="4 7" id="KW-0963">Cytoplasm</keyword>
<dbReference type="AlphaFoldDB" id="A0A060T6N2"/>
<evidence type="ECO:0000256" key="7">
    <source>
        <dbReference type="RuleBase" id="RU364108"/>
    </source>
</evidence>
<evidence type="ECO:0000256" key="3">
    <source>
        <dbReference type="ARBA" id="ARBA00022448"/>
    </source>
</evidence>
<comment type="similarity">
    <text evidence="1 7">Belongs to the NMD3 family.</text>
</comment>
<reference evidence="12" key="1">
    <citation type="submission" date="2014-02" db="EMBL/GenBank/DDBJ databases">
        <authorList>
            <person name="Genoscope - CEA"/>
        </authorList>
    </citation>
    <scope>NUCLEOTIDE SEQUENCE</scope>
    <source>
        <strain evidence="12">LS3</strain>
    </source>
</reference>
<dbReference type="GO" id="GO:0005737">
    <property type="term" value="C:cytoplasm"/>
    <property type="evidence" value="ECO:0007669"/>
    <property type="project" value="UniProtKB-SubCell"/>
</dbReference>
<dbReference type="Pfam" id="PF04981">
    <property type="entry name" value="NMD3"/>
    <property type="match status" value="1"/>
</dbReference>
<comment type="subcellular location">
    <subcellularLocation>
        <location evidence="7">Cytoplasm</location>
    </subcellularLocation>
    <subcellularLocation>
        <location evidence="7">Nucleus</location>
    </subcellularLocation>
</comment>
<evidence type="ECO:0000259" key="10">
    <source>
        <dbReference type="Pfam" id="PF21192"/>
    </source>
</evidence>
<gene>
    <name evidence="12" type="ORF">GNLVRS02_ARAD1B20328g</name>
</gene>
<evidence type="ECO:0000259" key="11">
    <source>
        <dbReference type="Pfam" id="PF21193"/>
    </source>
</evidence>
<dbReference type="InterPro" id="IPR048899">
    <property type="entry name" value="NMD_SH3"/>
</dbReference>
<reference evidence="12" key="2">
    <citation type="submission" date="2014-06" db="EMBL/GenBank/DDBJ databases">
        <title>The complete genome of Blastobotrys (Arxula) adeninivorans LS3 - a yeast of biotechnological interest.</title>
        <authorList>
            <person name="Kunze G."/>
            <person name="Gaillardin C."/>
            <person name="Czernicka M."/>
            <person name="Durrens P."/>
            <person name="Martin T."/>
            <person name="Boer E."/>
            <person name="Gabaldon T."/>
            <person name="Cruz J."/>
            <person name="Talla E."/>
            <person name="Marck C."/>
            <person name="Goffeau A."/>
            <person name="Barbe V."/>
            <person name="Baret P."/>
            <person name="Baronian K."/>
            <person name="Beier S."/>
            <person name="Bleykasten C."/>
            <person name="Bode R."/>
            <person name="Casaregola S."/>
            <person name="Despons L."/>
            <person name="Fairhead C."/>
            <person name="Giersberg M."/>
            <person name="Gierski P."/>
            <person name="Hahnel U."/>
            <person name="Hartmann A."/>
            <person name="Jankowska D."/>
            <person name="Jubin C."/>
            <person name="Jung P."/>
            <person name="Lafontaine I."/>
            <person name="Leh-Louis V."/>
            <person name="Lemaire M."/>
            <person name="Marcet-Houben M."/>
            <person name="Mascher M."/>
            <person name="Morel G."/>
            <person name="Richard G.-F."/>
            <person name="Riechen J."/>
            <person name="Sacerdot C."/>
            <person name="Sarkar A."/>
            <person name="Savel G."/>
            <person name="Schacherer J."/>
            <person name="Sherman D."/>
            <person name="Straub M.-L."/>
            <person name="Stein N."/>
            <person name="Thierry A."/>
            <person name="Trautwein-Schult A."/>
            <person name="Westhof E."/>
            <person name="Worch S."/>
            <person name="Dujon B."/>
            <person name="Souciet J.-L."/>
            <person name="Wincker P."/>
            <person name="Scholz U."/>
            <person name="Neuveglise N."/>
        </authorList>
    </citation>
    <scope>NUCLEOTIDE SEQUENCE</scope>
    <source>
        <strain evidence="12">LS3</strain>
    </source>
</reference>
<dbReference type="EMBL" id="HG937692">
    <property type="protein sequence ID" value="CDP36760.1"/>
    <property type="molecule type" value="Genomic_DNA"/>
</dbReference>
<evidence type="ECO:0000256" key="8">
    <source>
        <dbReference type="SAM" id="MobiDB-lite"/>
    </source>
</evidence>
<organism evidence="12">
    <name type="scientific">Blastobotrys adeninivorans</name>
    <name type="common">Yeast</name>
    <name type="synonym">Arxula adeninivorans</name>
    <dbReference type="NCBI Taxonomy" id="409370"/>
    <lineage>
        <taxon>Eukaryota</taxon>
        <taxon>Fungi</taxon>
        <taxon>Dikarya</taxon>
        <taxon>Ascomycota</taxon>
        <taxon>Saccharomycotina</taxon>
        <taxon>Dipodascomycetes</taxon>
        <taxon>Dipodascales</taxon>
        <taxon>Trichomonascaceae</taxon>
        <taxon>Blastobotrys</taxon>
    </lineage>
</organism>
<dbReference type="PhylomeDB" id="A0A060T6N2"/>
<sequence>MNGFQTSQALMANPGPATILCCKCEAPLDGTLGLTMCYDCIKLTCDITEGIPRESHINFCRNCERFLQPPSQWVAAQPESRELLALLLKRLKGLNKVRLVDAKFIWTEPHSRRIKIAIAVQGEALPGVIVQQDMGIEYVVIATQCPDCAKSFTVNTWTAAIQIRQKVPHKRTFFYLEQLILKHRAHMDTVSIKESRDGIDFYYAKPNHAVKMLDFLSAVVPIKYKKSQELISQDTHTGTNSYKFTYSVEIVPICREDLVALPAKIANSLSNIGQIVLCSRVSNSVQFLDPTTLQTADIDASTYWKAPFPSLANSASLIDFFVLDVEPVGPISGKYALADITVTRGNDMQQTYIVRSHLGGILHPGDSALGYFPLAANYNNTVWDSLESYKVPDVVLVKKYYPKRTRPQNRIWKLRRMANEHNVEQDEAVTQADAERVERDFELFMQEIEEDKELQEAFQLYKRPNSGKSTTQTQAMDEDDDEAGDGPAIDVTQLLEDMTLNDEE</sequence>
<evidence type="ECO:0000313" key="12">
    <source>
        <dbReference type="EMBL" id="CDP36760.1"/>
    </source>
</evidence>
<feature type="domain" description="60S ribosomal export protein NMD3 SH3" evidence="11">
    <location>
        <begin position="253"/>
        <end position="300"/>
    </location>
</feature>
<feature type="domain" description="Nmd3 N-terminal" evidence="9">
    <location>
        <begin position="21"/>
        <end position="250"/>
    </location>
</feature>
<comment type="function">
    <text evidence="7">Acts as an adapter for the XPO1/CRM1-mediated export of the 60S ribosomal subunit.</text>
</comment>
<dbReference type="GO" id="GO:0000055">
    <property type="term" value="P:ribosomal large subunit export from nucleus"/>
    <property type="evidence" value="ECO:0007669"/>
    <property type="project" value="TreeGrafter"/>
</dbReference>
<feature type="compositionally biased region" description="Polar residues" evidence="8">
    <location>
        <begin position="466"/>
        <end position="475"/>
    </location>
</feature>
<keyword evidence="5 7" id="KW-0653">Protein transport</keyword>
<evidence type="ECO:0000259" key="9">
    <source>
        <dbReference type="Pfam" id="PF04981"/>
    </source>
</evidence>
<dbReference type="InterPro" id="IPR007064">
    <property type="entry name" value="Nmd3_N"/>
</dbReference>
<name>A0A060T6N2_BLAAD</name>
<dbReference type="GO" id="GO:0005634">
    <property type="term" value="C:nucleus"/>
    <property type="evidence" value="ECO:0007669"/>
    <property type="project" value="UniProtKB-SubCell"/>
</dbReference>
<proteinExistence type="inferred from homology"/>
<dbReference type="PANTHER" id="PTHR12746">
    <property type="entry name" value="NONSENSE-MEDIATED MRNA DECAY PROTEIN 3"/>
    <property type="match status" value="1"/>
</dbReference>
<evidence type="ECO:0000256" key="2">
    <source>
        <dbReference type="ARBA" id="ARBA00017035"/>
    </source>
</evidence>
<dbReference type="GO" id="GO:0015031">
    <property type="term" value="P:protein transport"/>
    <property type="evidence" value="ECO:0007669"/>
    <property type="project" value="UniProtKB-KW"/>
</dbReference>
<dbReference type="InterPro" id="IPR039768">
    <property type="entry name" value="Nmd3"/>
</dbReference>
<keyword evidence="6 7" id="KW-0539">Nucleus</keyword>
<protein>
    <recommendedName>
        <fullName evidence="2 7">60S ribosomal export protein NMD3</fullName>
    </recommendedName>
</protein>